<dbReference type="EMBL" id="JAJSRF020000001">
    <property type="protein sequence ID" value="MDM3952794.1"/>
    <property type="molecule type" value="Genomic_DNA"/>
</dbReference>
<protein>
    <submittedName>
        <fullName evidence="1">Uncharacterized protein</fullName>
    </submittedName>
</protein>
<dbReference type="RefSeq" id="WP_060489111.1">
    <property type="nucleotide sequence ID" value="NZ_CP128540.1"/>
</dbReference>
<accession>A0AAW7HUJ0</accession>
<name>A0AAW7HUJ0_9PSED</name>
<dbReference type="AlphaFoldDB" id="A0AAW7HUJ0"/>
<organism evidence="1 2">
    <name type="scientific">Pseudomonas alloputida</name>
    <dbReference type="NCBI Taxonomy" id="1940621"/>
    <lineage>
        <taxon>Bacteria</taxon>
        <taxon>Pseudomonadati</taxon>
        <taxon>Pseudomonadota</taxon>
        <taxon>Gammaproteobacteria</taxon>
        <taxon>Pseudomonadales</taxon>
        <taxon>Pseudomonadaceae</taxon>
        <taxon>Pseudomonas</taxon>
    </lineage>
</organism>
<evidence type="ECO:0000313" key="2">
    <source>
        <dbReference type="Proteomes" id="UP001165439"/>
    </source>
</evidence>
<reference evidence="1" key="1">
    <citation type="submission" date="2023-06" db="EMBL/GenBank/DDBJ databases">
        <title>MBL-encoding genomic islands in Pseudomonas spp. in Poland.</title>
        <authorList>
            <person name="Urbanowicz P."/>
            <person name="Izdebski R."/>
            <person name="Biedrzycka M."/>
            <person name="Gniadkowski M."/>
        </authorList>
    </citation>
    <scope>NUCLEOTIDE SEQUENCE</scope>
    <source>
        <strain evidence="1">NMI5768_13</strain>
    </source>
</reference>
<evidence type="ECO:0000313" key="1">
    <source>
        <dbReference type="EMBL" id="MDM3952794.1"/>
    </source>
</evidence>
<dbReference type="Proteomes" id="UP001165439">
    <property type="component" value="Unassembled WGS sequence"/>
</dbReference>
<dbReference type="GeneID" id="83681378"/>
<gene>
    <name evidence="1" type="ORF">LU674_010695</name>
</gene>
<sequence>MGWLDLFKGKKEEVVVQSAVEFKAGEKPKAKEVVQPKQPLRLCGVELERMPANADELNRMMARTAVSIIPHLPTEQDVYWFVIEQYDRIISCGETVASIVATYPFHMYEIEFLNRKSEESYVGHKNPGVVYVLNVILPDLVRHYGVVPAQTMLAFIFGTYLHGNAQLVQELRLKYAVHYHNNCISAGSFHAADKWGEVITALDK</sequence>
<comment type="caution">
    <text evidence="1">The sequence shown here is derived from an EMBL/GenBank/DDBJ whole genome shotgun (WGS) entry which is preliminary data.</text>
</comment>
<proteinExistence type="predicted"/>